<dbReference type="SUPFAM" id="SSF47113">
    <property type="entry name" value="Histone-fold"/>
    <property type="match status" value="2"/>
</dbReference>
<keyword evidence="2 5" id="KW-0040">ANK repeat</keyword>
<dbReference type="InterPro" id="IPR000210">
    <property type="entry name" value="BTB/POZ_dom"/>
</dbReference>
<evidence type="ECO:0000256" key="6">
    <source>
        <dbReference type="SAM" id="MobiDB-lite"/>
    </source>
</evidence>
<evidence type="ECO:0000259" key="7">
    <source>
        <dbReference type="PROSITE" id="PS50097"/>
    </source>
</evidence>
<name>A0AAV6GFH5_9TELE</name>
<evidence type="ECO:0000256" key="5">
    <source>
        <dbReference type="PROSITE-ProRule" id="PRU00023"/>
    </source>
</evidence>
<dbReference type="FunFam" id="1.10.20.10:FF:000057">
    <property type="entry name" value="ankyrin repeat and BTB/POZ domain-containing protein 2"/>
    <property type="match status" value="1"/>
</dbReference>
<dbReference type="PANTHER" id="PTHR46071">
    <property type="entry name" value="ANKYRIN REPEAT AND BTB/POZ DOMAIN-CONTAINING"/>
    <property type="match status" value="1"/>
</dbReference>
<dbReference type="Pfam" id="PF00023">
    <property type="entry name" value="Ank"/>
    <property type="match status" value="1"/>
</dbReference>
<dbReference type="PROSITE" id="PS50088">
    <property type="entry name" value="ANK_REPEAT"/>
    <property type="match status" value="3"/>
</dbReference>
<feature type="repeat" description="ANK" evidence="5">
    <location>
        <begin position="614"/>
        <end position="646"/>
    </location>
</feature>
<dbReference type="Pfam" id="PF12796">
    <property type="entry name" value="Ank_2"/>
    <property type="match status" value="1"/>
</dbReference>
<dbReference type="FunFam" id="3.30.710.10:FF:000030">
    <property type="entry name" value="Ankyrin repeat and BTB/POZ domain-containing protein BTBD11"/>
    <property type="match status" value="1"/>
</dbReference>
<feature type="region of interest" description="Disordered" evidence="6">
    <location>
        <begin position="760"/>
        <end position="793"/>
    </location>
</feature>
<protein>
    <recommendedName>
        <fullName evidence="4">Ankyrin repeat and BTB/POZ domain-containing protein 2</fullName>
    </recommendedName>
</protein>
<dbReference type="FunFam" id="1.25.40.20:FF:000045">
    <property type="entry name" value="Ankyrin repeat and BTB/POZ domain-containing protein 2"/>
    <property type="match status" value="1"/>
</dbReference>
<evidence type="ECO:0000313" key="9">
    <source>
        <dbReference type="Proteomes" id="UP000823561"/>
    </source>
</evidence>
<dbReference type="SUPFAM" id="SSF48403">
    <property type="entry name" value="Ankyrin repeat"/>
    <property type="match status" value="1"/>
</dbReference>
<accession>A0AAV6GFH5</accession>
<gene>
    <name evidence="8" type="ORF">AALO_G00157110</name>
</gene>
<dbReference type="Proteomes" id="UP000823561">
    <property type="component" value="Chromosome 11"/>
</dbReference>
<dbReference type="InterPro" id="IPR059008">
    <property type="entry name" value="ABTB2/3_histone"/>
</dbReference>
<evidence type="ECO:0000256" key="4">
    <source>
        <dbReference type="ARBA" id="ARBA00071422"/>
    </source>
</evidence>
<dbReference type="InterPro" id="IPR011333">
    <property type="entry name" value="SKP1/BTB/POZ_sf"/>
</dbReference>
<proteinExistence type="predicted"/>
<dbReference type="AlphaFoldDB" id="A0AAV6GFH5"/>
<dbReference type="EMBL" id="JADWDJ010000011">
    <property type="protein sequence ID" value="KAG5273919.1"/>
    <property type="molecule type" value="Genomic_DNA"/>
</dbReference>
<dbReference type="InterPro" id="IPR052089">
    <property type="entry name" value="Ankyrin-BTB/POZ_domain"/>
</dbReference>
<evidence type="ECO:0000256" key="3">
    <source>
        <dbReference type="ARBA" id="ARBA00056228"/>
    </source>
</evidence>
<evidence type="ECO:0000256" key="1">
    <source>
        <dbReference type="ARBA" id="ARBA00022737"/>
    </source>
</evidence>
<dbReference type="GO" id="GO:0046982">
    <property type="term" value="F:protein heterodimerization activity"/>
    <property type="evidence" value="ECO:0007669"/>
    <property type="project" value="InterPro"/>
</dbReference>
<comment type="function">
    <text evidence="3">May be involved in the initiation of hepatocyte growth.</text>
</comment>
<feature type="compositionally biased region" description="Gly residues" evidence="6">
    <location>
        <begin position="760"/>
        <end position="777"/>
    </location>
</feature>
<dbReference type="Pfam" id="PF26281">
    <property type="entry name" value="Histone_ABTB"/>
    <property type="match status" value="1"/>
</dbReference>
<dbReference type="PROSITE" id="PS50297">
    <property type="entry name" value="ANK_REP_REGION"/>
    <property type="match status" value="3"/>
</dbReference>
<dbReference type="Gene3D" id="1.25.40.20">
    <property type="entry name" value="Ankyrin repeat-containing domain"/>
    <property type="match status" value="1"/>
</dbReference>
<sequence>MSGCKTNRDIIRLIHQQKEKPLEVNFLSRTDGTRAAGGERSPKLNTNGKIVLQSLNKQSTMAGMSNSHMKTLEDLTLDSGYGAGDSCKSLSLSSSKSNSQAFVSNPHRGNWWYYSGSMNSRNNSWDTVNTVLPEDPEDIFSKCPRLPDLEEFPWTEEDVGRILRKVASKGPAFSSDAVRRLSNLMRRALIRISREAQRLSIMHCRCTRFEVQSAIRLVLSWALADHCVSATVKAISMYNMSAGELLRKGKSARCGLTFSVGRFFRWMVDTRIAVRIHEYAAICLSACMEALVEEVGARVLMADGGASSGALTAEVLEGVVNNDSELWGVLQQYEHLICGKNANGVLSLPAHFSPYTEQSPGLESREDAYAQLELRTLEQSLLATCVGSISELSDLVSRAMHHMQRLSSVRPGLSPARHGRPQPVSWSPDALHTLYYYLRCPQMESMENPNLDPPRMALSKERPFLLMPPLMEWMRVAIVHAEHRRSLLVDSDDVRQAARLLLPGLDCEPRLLKPECCFSSFRRLDTKAATDKFQLDLGFRMLNCGRTDLIGQAIVLLGPDGVNAMDDQGMTPLMYACAAGDEALVQMLIDAGANLDVAVPVYSPKHPSVHPDSRHWVALTFAVLHGHISVVQLLLDAGASVEGAAVRNGQECSADTPLQLASAAGNYEMVTLLLARGADPLLRAHEGNMLTASLYEDMNCFSHAAAHGHRNVLRKLLAQPQQVKEDVLSLEEILAEGVEGEDLDLEVSMSGRNGHCLMGLGAGPRGSGGGGGGGGAAGAPPPSPSPSSLSSDSTGVRLCKARMKALQEASFYSAEHGYLDVTMELRSLGVPWKLHVWLESLRSAQQQSRPAVSLSLLRDFTSIREEDYCEELVCLGLPLMFNVLRTNKQNDAIAQQLASIFSHCYGPAPLPPIPEVKAALSAQLAEVPLSKAPNLSLLPEHRCSKAVHCSGPLTSSNNQEMSDVTFLVDGKPFYAHRVLLITASDRFKSLLGQNGSDGSQSKDIEISDVKYNIFQMMMSYLYCGGTEALKTNVSDVLELLSASSLFQLGALQRHCEIVCAQNISLENAVNIYRTAKAHGAMELSAYCEGFFLQHMPGLMEREAFRGLLLLGPGPGVTGGSRWGSGRENPMDEMEALLARRLRSLYVTSRV</sequence>
<dbReference type="CDD" id="cd22913">
    <property type="entry name" value="HFD_ABTB2-like"/>
    <property type="match status" value="1"/>
</dbReference>
<dbReference type="InterPro" id="IPR036770">
    <property type="entry name" value="Ankyrin_rpt-contain_sf"/>
</dbReference>
<dbReference type="SMART" id="SM00248">
    <property type="entry name" value="ANK"/>
    <property type="match status" value="4"/>
</dbReference>
<comment type="caution">
    <text evidence="8">The sequence shown here is derived from an EMBL/GenBank/DDBJ whole genome shotgun (WGS) entry which is preliminary data.</text>
</comment>
<dbReference type="Pfam" id="PF00651">
    <property type="entry name" value="BTB"/>
    <property type="match status" value="1"/>
</dbReference>
<dbReference type="PANTHER" id="PTHR46071:SF3">
    <property type="entry name" value="ANKYRIN REPEAT AND BTB_POZ DOMAIN-CONTAINING PROTEIN 2"/>
    <property type="match status" value="1"/>
</dbReference>
<reference evidence="8" key="1">
    <citation type="submission" date="2020-10" db="EMBL/GenBank/DDBJ databases">
        <title>Chromosome-scale genome assembly of the Allis shad, Alosa alosa.</title>
        <authorList>
            <person name="Margot Z."/>
            <person name="Christophe K."/>
            <person name="Cabau C."/>
            <person name="Louis A."/>
            <person name="Berthelot C."/>
            <person name="Parey E."/>
            <person name="Roest Crollius H."/>
            <person name="Montfort J."/>
            <person name="Robinson-Rechavi M."/>
            <person name="Bucao C."/>
            <person name="Bouchez O."/>
            <person name="Gislard M."/>
            <person name="Lluch J."/>
            <person name="Milhes M."/>
            <person name="Lampietro C."/>
            <person name="Lopez Roques C."/>
            <person name="Donnadieu C."/>
            <person name="Braasch I."/>
            <person name="Desvignes T."/>
            <person name="Postlethwait J."/>
            <person name="Bobe J."/>
            <person name="Guiguen Y."/>
        </authorList>
    </citation>
    <scope>NUCLEOTIDE SEQUENCE</scope>
    <source>
        <strain evidence="8">M-15738</strain>
        <tissue evidence="8">Blood</tissue>
    </source>
</reference>
<dbReference type="Gene3D" id="1.10.20.10">
    <property type="entry name" value="Histone, subunit A"/>
    <property type="match status" value="1"/>
</dbReference>
<evidence type="ECO:0000256" key="2">
    <source>
        <dbReference type="ARBA" id="ARBA00023043"/>
    </source>
</evidence>
<dbReference type="SMART" id="SM00225">
    <property type="entry name" value="BTB"/>
    <property type="match status" value="1"/>
</dbReference>
<dbReference type="PROSITE" id="PS50097">
    <property type="entry name" value="BTB"/>
    <property type="match status" value="1"/>
</dbReference>
<dbReference type="InterPro" id="IPR002110">
    <property type="entry name" value="Ankyrin_rpt"/>
</dbReference>
<dbReference type="SUPFAM" id="SSF54695">
    <property type="entry name" value="POZ domain"/>
    <property type="match status" value="1"/>
</dbReference>
<organism evidence="8 9">
    <name type="scientific">Alosa alosa</name>
    <name type="common">allis shad</name>
    <dbReference type="NCBI Taxonomy" id="278164"/>
    <lineage>
        <taxon>Eukaryota</taxon>
        <taxon>Metazoa</taxon>
        <taxon>Chordata</taxon>
        <taxon>Craniata</taxon>
        <taxon>Vertebrata</taxon>
        <taxon>Euteleostomi</taxon>
        <taxon>Actinopterygii</taxon>
        <taxon>Neopterygii</taxon>
        <taxon>Teleostei</taxon>
        <taxon>Clupei</taxon>
        <taxon>Clupeiformes</taxon>
        <taxon>Clupeoidei</taxon>
        <taxon>Clupeidae</taxon>
        <taxon>Alosa</taxon>
    </lineage>
</organism>
<evidence type="ECO:0000313" key="8">
    <source>
        <dbReference type="EMBL" id="KAG5273919.1"/>
    </source>
</evidence>
<keyword evidence="9" id="KW-1185">Reference proteome</keyword>
<feature type="repeat" description="ANK" evidence="5">
    <location>
        <begin position="568"/>
        <end position="600"/>
    </location>
</feature>
<feature type="repeat" description="ANK" evidence="5">
    <location>
        <begin position="653"/>
        <end position="685"/>
    </location>
</feature>
<keyword evidence="1" id="KW-0677">Repeat</keyword>
<feature type="domain" description="BTB" evidence="7">
    <location>
        <begin position="962"/>
        <end position="1030"/>
    </location>
</feature>
<dbReference type="InterPro" id="IPR009072">
    <property type="entry name" value="Histone-fold"/>
</dbReference>
<dbReference type="Gene3D" id="3.30.710.10">
    <property type="entry name" value="Potassium Channel Kv1.1, Chain A"/>
    <property type="match status" value="1"/>
</dbReference>